<gene>
    <name evidence="2" type="ORF">HaLaN_21753</name>
</gene>
<dbReference type="Proteomes" id="UP000485058">
    <property type="component" value="Unassembled WGS sequence"/>
</dbReference>
<keyword evidence="3" id="KW-1185">Reference proteome</keyword>
<feature type="compositionally biased region" description="Low complexity" evidence="1">
    <location>
        <begin position="16"/>
        <end position="27"/>
    </location>
</feature>
<organism evidence="2 3">
    <name type="scientific">Haematococcus lacustris</name>
    <name type="common">Green alga</name>
    <name type="synonym">Haematococcus pluvialis</name>
    <dbReference type="NCBI Taxonomy" id="44745"/>
    <lineage>
        <taxon>Eukaryota</taxon>
        <taxon>Viridiplantae</taxon>
        <taxon>Chlorophyta</taxon>
        <taxon>core chlorophytes</taxon>
        <taxon>Chlorophyceae</taxon>
        <taxon>CS clade</taxon>
        <taxon>Chlamydomonadales</taxon>
        <taxon>Haematococcaceae</taxon>
        <taxon>Haematococcus</taxon>
    </lineage>
</organism>
<feature type="non-terminal residue" evidence="2">
    <location>
        <position position="39"/>
    </location>
</feature>
<reference evidence="2 3" key="1">
    <citation type="submission" date="2020-02" db="EMBL/GenBank/DDBJ databases">
        <title>Draft genome sequence of Haematococcus lacustris strain NIES-144.</title>
        <authorList>
            <person name="Morimoto D."/>
            <person name="Nakagawa S."/>
            <person name="Yoshida T."/>
            <person name="Sawayama S."/>
        </authorList>
    </citation>
    <scope>NUCLEOTIDE SEQUENCE [LARGE SCALE GENOMIC DNA]</scope>
    <source>
        <strain evidence="2 3">NIES-144</strain>
    </source>
</reference>
<feature type="compositionally biased region" description="Polar residues" evidence="1">
    <location>
        <begin position="28"/>
        <end position="39"/>
    </location>
</feature>
<evidence type="ECO:0000313" key="2">
    <source>
        <dbReference type="EMBL" id="GFH24039.1"/>
    </source>
</evidence>
<dbReference type="AlphaFoldDB" id="A0A699ZWS2"/>
<comment type="caution">
    <text evidence="2">The sequence shown here is derived from an EMBL/GenBank/DDBJ whole genome shotgun (WGS) entry which is preliminary data.</text>
</comment>
<dbReference type="EMBL" id="BLLF01002426">
    <property type="protein sequence ID" value="GFH24039.1"/>
    <property type="molecule type" value="Genomic_DNA"/>
</dbReference>
<evidence type="ECO:0000313" key="3">
    <source>
        <dbReference type="Proteomes" id="UP000485058"/>
    </source>
</evidence>
<sequence length="39" mass="3816">MEEASHAVQPSAVVEAAGPTTATPSAAQHPSSTVDPGTQ</sequence>
<name>A0A699ZWS2_HAELA</name>
<proteinExistence type="predicted"/>
<feature type="non-terminal residue" evidence="2">
    <location>
        <position position="1"/>
    </location>
</feature>
<protein>
    <submittedName>
        <fullName evidence="2">Uncharacterized protein</fullName>
    </submittedName>
</protein>
<accession>A0A699ZWS2</accession>
<feature type="region of interest" description="Disordered" evidence="1">
    <location>
        <begin position="1"/>
        <end position="39"/>
    </location>
</feature>
<evidence type="ECO:0000256" key="1">
    <source>
        <dbReference type="SAM" id="MobiDB-lite"/>
    </source>
</evidence>